<feature type="compositionally biased region" description="Gly residues" evidence="2">
    <location>
        <begin position="201"/>
        <end position="217"/>
    </location>
</feature>
<sequence>MHIVTLTRPPSLGPVLARGALLSPGRSRRLPRTAASGLISPSRLPRLVLPGVRIDLARLAAYERVCGFPTGEDAVPLTYPHVLGFPATMRIMAGRDFPLPLLGLVHTSIEITRRRRLPATGEYEITVYVAELTPHRRGTEATVVTEVRDGEEAEGGLGVAWESRSTYLARHRHEREGEGEGEHRRSAGAGAGEGEARGDGSGDGWLGGNGSARGGPKGVPVVVEWRLGGDVGRRYGAVSGDRNPIHLHPLGARLFGFPRAIAHGMWTVARCLAEHGTPPATLVRAEFRAPVPLPGAVTYTADGQAWGGFELRGSGASGPTGGPGSGGAGDSGGSGGSGGGRVHVRGQVYPLVA</sequence>
<evidence type="ECO:0000256" key="2">
    <source>
        <dbReference type="SAM" id="MobiDB-lite"/>
    </source>
</evidence>
<dbReference type="RefSeq" id="WP_033532792.1">
    <property type="nucleotide sequence ID" value="NZ_JAVRFJ010000052.1"/>
</dbReference>
<keyword evidence="5" id="KW-1185">Reference proteome</keyword>
<dbReference type="Proteomes" id="UP001180737">
    <property type="component" value="Unassembled WGS sequence"/>
</dbReference>
<dbReference type="PANTHER" id="PTHR43841:SF1">
    <property type="entry name" value="3-HYDROXYACYL-THIOESTER DEHYDRATASE X"/>
    <property type="match status" value="1"/>
</dbReference>
<feature type="domain" description="MaoC-like" evidence="3">
    <location>
        <begin position="233"/>
        <end position="277"/>
    </location>
</feature>
<accession>A0ABU2ZA68</accession>
<reference evidence="4" key="1">
    <citation type="submission" date="2024-05" db="EMBL/GenBank/DDBJ databases">
        <title>30 novel species of actinomycetes from the DSMZ collection.</title>
        <authorList>
            <person name="Nouioui I."/>
        </authorList>
    </citation>
    <scope>NUCLEOTIDE SEQUENCE</scope>
    <source>
        <strain evidence="4">DSM 3412</strain>
    </source>
</reference>
<dbReference type="Gene3D" id="3.10.129.10">
    <property type="entry name" value="Hotdog Thioesterase"/>
    <property type="match status" value="1"/>
</dbReference>
<comment type="caution">
    <text evidence="4">The sequence shown here is derived from an EMBL/GenBank/DDBJ whole genome shotgun (WGS) entry which is preliminary data.</text>
</comment>
<organism evidence="4 5">
    <name type="scientific">Streptomyces gottesmaniae</name>
    <dbReference type="NCBI Taxonomy" id="3075518"/>
    <lineage>
        <taxon>Bacteria</taxon>
        <taxon>Bacillati</taxon>
        <taxon>Actinomycetota</taxon>
        <taxon>Actinomycetes</taxon>
        <taxon>Kitasatosporales</taxon>
        <taxon>Streptomycetaceae</taxon>
        <taxon>Streptomyces</taxon>
    </lineage>
</organism>
<dbReference type="SUPFAM" id="SSF54637">
    <property type="entry name" value="Thioesterase/thiol ester dehydrase-isomerase"/>
    <property type="match status" value="2"/>
</dbReference>
<evidence type="ECO:0000313" key="4">
    <source>
        <dbReference type="EMBL" id="MDT0573492.1"/>
    </source>
</evidence>
<proteinExistence type="inferred from homology"/>
<dbReference type="PANTHER" id="PTHR43841">
    <property type="entry name" value="3-HYDROXYACYL-THIOESTER DEHYDRATASE HTDX-RELATED"/>
    <property type="match status" value="1"/>
</dbReference>
<dbReference type="InterPro" id="IPR029069">
    <property type="entry name" value="HotDog_dom_sf"/>
</dbReference>
<feature type="compositionally biased region" description="Gly residues" evidence="2">
    <location>
        <begin position="315"/>
        <end position="341"/>
    </location>
</feature>
<name>A0ABU2ZA68_9ACTN</name>
<dbReference type="EMBL" id="JAVRFJ010000052">
    <property type="protein sequence ID" value="MDT0573492.1"/>
    <property type="molecule type" value="Genomic_DNA"/>
</dbReference>
<dbReference type="Pfam" id="PF01575">
    <property type="entry name" value="MaoC_dehydratas"/>
    <property type="match status" value="1"/>
</dbReference>
<feature type="compositionally biased region" description="Basic and acidic residues" evidence="2">
    <location>
        <begin position="174"/>
        <end position="185"/>
    </location>
</feature>
<gene>
    <name evidence="4" type="ORF">RM704_39660</name>
</gene>
<evidence type="ECO:0000256" key="1">
    <source>
        <dbReference type="ARBA" id="ARBA00005254"/>
    </source>
</evidence>
<evidence type="ECO:0000259" key="3">
    <source>
        <dbReference type="Pfam" id="PF01575"/>
    </source>
</evidence>
<comment type="similarity">
    <text evidence="1">Belongs to the enoyl-CoA hydratase/isomerase family.</text>
</comment>
<protein>
    <submittedName>
        <fullName evidence="4">MaoC/PaaZ C-terminal domain-containing protein</fullName>
    </submittedName>
</protein>
<evidence type="ECO:0000313" key="5">
    <source>
        <dbReference type="Proteomes" id="UP001180737"/>
    </source>
</evidence>
<feature type="region of interest" description="Disordered" evidence="2">
    <location>
        <begin position="170"/>
        <end position="219"/>
    </location>
</feature>
<feature type="region of interest" description="Disordered" evidence="2">
    <location>
        <begin position="311"/>
        <end position="343"/>
    </location>
</feature>
<dbReference type="InterPro" id="IPR002539">
    <property type="entry name" value="MaoC-like_dom"/>
</dbReference>